<sequence>MSAAIDFLYTQLPHLLLRLSALALLAAVSIVTVSYIRVLSLRRHLPPGPFPLPIIGNHYRIPRIKPWVKFEEWSRQYDDPMITIWLGSRPVIVLNDAWVASEMLEKRADIYSSRPRFVAMGDLVNATETNQTTLVYGDRWRLHRKLTSQHSVVGSHAVRNYRSFQSDEAKILTLDLLDDPADYVMSIERYSVSQVSIIGWGRRIARKNDYVAQKALEGMEAVNLVIPGFLLVESLPILANLPAWLYRLPSMLRAHSSALWTYFYALSKEAAAASPNPSFSRTLLAAQPSHALSDVEVAALTTNLVGGGVDTTSSSILSAILALCAFPSVQRAAHAELDRVVGHSRSPTAADEPALPYAQALVKEVLRWRTVTVLGGIPHAPVRADVVRGHRVPAGTQVTANVWAIHRHPREFPEPDAVRPERYLGGLRFAYPNARGHNAFGWGRRQCSGRPLAEQSLLMVVTRLLWAFRIEPGLDEEGNEVKLDIFAYSDSENMRPLPFKARFTPRSEQIAELLRSEAAEARERLRKYDGETELTMESVLAGQRAPEKPLGAL</sequence>
<comment type="caution">
    <text evidence="1">The sequence shown here is derived from an EMBL/GenBank/DDBJ whole genome shotgun (WGS) entry which is preliminary data.</text>
</comment>
<dbReference type="EMBL" id="BSXG01000168">
    <property type="protein sequence ID" value="GME50794.1"/>
    <property type="molecule type" value="Genomic_DNA"/>
</dbReference>
<reference evidence="1" key="1">
    <citation type="submission" date="2024-09" db="EMBL/GenBank/DDBJ databases">
        <title>Draft Genome Sequences of Neofusicoccum parvum.</title>
        <authorList>
            <person name="Ashida A."/>
            <person name="Camagna M."/>
            <person name="Tanaka A."/>
            <person name="Takemoto D."/>
        </authorList>
    </citation>
    <scope>NUCLEOTIDE SEQUENCE</scope>
    <source>
        <strain evidence="1">PPO83</strain>
    </source>
</reference>
<evidence type="ECO:0000313" key="2">
    <source>
        <dbReference type="Proteomes" id="UP001165186"/>
    </source>
</evidence>
<keyword evidence="2" id="KW-1185">Reference proteome</keyword>
<organism evidence="1 2">
    <name type="scientific">Neofusicoccum parvum</name>
    <dbReference type="NCBI Taxonomy" id="310453"/>
    <lineage>
        <taxon>Eukaryota</taxon>
        <taxon>Fungi</taxon>
        <taxon>Dikarya</taxon>
        <taxon>Ascomycota</taxon>
        <taxon>Pezizomycotina</taxon>
        <taxon>Dothideomycetes</taxon>
        <taxon>Dothideomycetes incertae sedis</taxon>
        <taxon>Botryosphaeriales</taxon>
        <taxon>Botryosphaeriaceae</taxon>
        <taxon>Neofusicoccum</taxon>
    </lineage>
</organism>
<dbReference type="Proteomes" id="UP001165186">
    <property type="component" value="Unassembled WGS sequence"/>
</dbReference>
<evidence type="ECO:0000313" key="1">
    <source>
        <dbReference type="EMBL" id="GME50794.1"/>
    </source>
</evidence>
<name>A0ACB5SP80_9PEZI</name>
<proteinExistence type="predicted"/>
<protein>
    <submittedName>
        <fullName evidence="1">Transcription factor</fullName>
    </submittedName>
</protein>
<accession>A0ACB5SP80</accession>
<gene>
    <name evidence="1" type="primary">g7933</name>
    <name evidence="1" type="ORF">NpPPO83_00007933</name>
</gene>